<feature type="region of interest" description="Disordered" evidence="1">
    <location>
        <begin position="192"/>
        <end position="213"/>
    </location>
</feature>
<protein>
    <submittedName>
        <fullName evidence="2">Uncharacterized protein</fullName>
    </submittedName>
</protein>
<sequence>MGTPMEPITSALVAHSCSKRRVEEEPAEEVPSEGMKRKKVQGPIQNLATELKAAIVYLITDLDTLKNLAFTDQGFYAIIKREEAQLCTKLFNEHIGHAFLGLGVAVANARALHKTRQRALYGTPRPALRLSVKDVTTFVDEHFPQNSSGTVADPHPKMTLKACLDAFAFHKLIGSYDPIFLKSLPLPAVSTPGSNYGRPRRARPRAPAGAPANAPCNQVFERDRFWKALYLMELLGNLFPRGRGSESDFEKREKDYMGAWKRLLINFAPWELQQARCAKELIALHVQTTINATAHFNVDVRTLRSFVSNEGLFALKRLEEHPGGTLGAVTVFNRLSKNWKPTDLWYQKHDLIWVGDVGGVNLNATSILSRHPESDSGPRDVWLYTFLSGRVSHRIFNNYDSSFFKAVRIQGKPIGALQLSCVFWTRARLDLLPFTPLPSTGQMLSVGNLYTHTDHFIETVRFRGVEQWLGARRMMA</sequence>
<dbReference type="OrthoDB" id="4777313at2759"/>
<keyword evidence="3" id="KW-1185">Reference proteome</keyword>
<organism evidence="2 3">
    <name type="scientific">Eutypa lata (strain UCR-EL1)</name>
    <name type="common">Grapevine dieback disease fungus</name>
    <name type="synonym">Eutypa armeniacae</name>
    <dbReference type="NCBI Taxonomy" id="1287681"/>
    <lineage>
        <taxon>Eukaryota</taxon>
        <taxon>Fungi</taxon>
        <taxon>Dikarya</taxon>
        <taxon>Ascomycota</taxon>
        <taxon>Pezizomycotina</taxon>
        <taxon>Sordariomycetes</taxon>
        <taxon>Xylariomycetidae</taxon>
        <taxon>Xylariales</taxon>
        <taxon>Diatrypaceae</taxon>
        <taxon>Eutypa</taxon>
    </lineage>
</organism>
<proteinExistence type="predicted"/>
<evidence type="ECO:0000313" key="2">
    <source>
        <dbReference type="EMBL" id="EMR72048.1"/>
    </source>
</evidence>
<name>M7T591_EUTLA</name>
<dbReference type="KEGG" id="ela:UCREL1_903"/>
<evidence type="ECO:0000256" key="1">
    <source>
        <dbReference type="SAM" id="MobiDB-lite"/>
    </source>
</evidence>
<dbReference type="EMBL" id="KB705533">
    <property type="protein sequence ID" value="EMR72048.1"/>
    <property type="molecule type" value="Genomic_DNA"/>
</dbReference>
<gene>
    <name evidence="2" type="ORF">UCREL1_903</name>
</gene>
<accession>M7T591</accession>
<dbReference type="AlphaFoldDB" id="M7T591"/>
<reference evidence="3" key="1">
    <citation type="journal article" date="2013" name="Genome Announc.">
        <title>Draft genome sequence of the grapevine dieback fungus Eutypa lata UCR-EL1.</title>
        <authorList>
            <person name="Blanco-Ulate B."/>
            <person name="Rolshausen P.E."/>
            <person name="Cantu D."/>
        </authorList>
    </citation>
    <scope>NUCLEOTIDE SEQUENCE [LARGE SCALE GENOMIC DNA]</scope>
    <source>
        <strain evidence="3">UCR-EL1</strain>
    </source>
</reference>
<dbReference type="HOGENOM" id="CLU_667365_0_0_1"/>
<evidence type="ECO:0000313" key="3">
    <source>
        <dbReference type="Proteomes" id="UP000012174"/>
    </source>
</evidence>
<dbReference type="Proteomes" id="UP000012174">
    <property type="component" value="Unassembled WGS sequence"/>
</dbReference>